<dbReference type="AlphaFoldDB" id="A0A366Y1A4"/>
<dbReference type="EMBL" id="QOCW01000003">
    <property type="protein sequence ID" value="RBW70779.1"/>
    <property type="molecule type" value="Genomic_DNA"/>
</dbReference>
<feature type="chain" id="PRO_5038511175" evidence="4">
    <location>
        <begin position="21"/>
        <end position="453"/>
    </location>
</feature>
<gene>
    <name evidence="5" type="ORF">DS031_04695</name>
</gene>
<dbReference type="PROSITE" id="PS51257">
    <property type="entry name" value="PROKAR_LIPOPROTEIN"/>
    <property type="match status" value="1"/>
</dbReference>
<dbReference type="SUPFAM" id="SSF53850">
    <property type="entry name" value="Periplasmic binding protein-like II"/>
    <property type="match status" value="1"/>
</dbReference>
<dbReference type="Gene3D" id="3.40.190.10">
    <property type="entry name" value="Periplasmic binding protein-like II"/>
    <property type="match status" value="2"/>
</dbReference>
<evidence type="ECO:0000313" key="5">
    <source>
        <dbReference type="EMBL" id="RBW70779.1"/>
    </source>
</evidence>
<accession>A0A366Y1A4</accession>
<dbReference type="PANTHER" id="PTHR43649">
    <property type="entry name" value="ARABINOSE-BINDING PROTEIN-RELATED"/>
    <property type="match status" value="1"/>
</dbReference>
<keyword evidence="6" id="KW-1185">Reference proteome</keyword>
<keyword evidence="2" id="KW-0813">Transport</keyword>
<evidence type="ECO:0000256" key="2">
    <source>
        <dbReference type="ARBA" id="ARBA00022448"/>
    </source>
</evidence>
<dbReference type="Pfam" id="PF01547">
    <property type="entry name" value="SBP_bac_1"/>
    <property type="match status" value="1"/>
</dbReference>
<keyword evidence="3 4" id="KW-0732">Signal</keyword>
<reference evidence="5 6" key="1">
    <citation type="submission" date="2018-07" db="EMBL/GenBank/DDBJ databases">
        <title>Lottiidibacillus patelloidae gen. nov., sp. nov., isolated from the intestinal tract of a marine limpet and the reclassification of B. taeanensis BH030017T, B. algicola KMM 3737T and B. hwajinpoensis SW-72T as genus Lottiidibacillus.</title>
        <authorList>
            <person name="Liu R."/>
            <person name="Huang Z."/>
        </authorList>
    </citation>
    <scope>NUCLEOTIDE SEQUENCE [LARGE SCALE GENOMIC DNA]</scope>
    <source>
        <strain evidence="5 6">BH030017</strain>
    </source>
</reference>
<dbReference type="InterPro" id="IPR006059">
    <property type="entry name" value="SBP"/>
</dbReference>
<evidence type="ECO:0000256" key="1">
    <source>
        <dbReference type="ARBA" id="ARBA00008520"/>
    </source>
</evidence>
<name>A0A366Y1A4_9BACI</name>
<comment type="similarity">
    <text evidence="1">Belongs to the bacterial solute-binding protein 1 family.</text>
</comment>
<comment type="caution">
    <text evidence="5">The sequence shown here is derived from an EMBL/GenBank/DDBJ whole genome shotgun (WGS) entry which is preliminary data.</text>
</comment>
<dbReference type="OrthoDB" id="9770625at2"/>
<dbReference type="PANTHER" id="PTHR43649:SF34">
    <property type="entry name" value="ABC TRANSPORTER PERIPLASMIC-BINDING PROTEIN YCJN-RELATED"/>
    <property type="match status" value="1"/>
</dbReference>
<evidence type="ECO:0000256" key="3">
    <source>
        <dbReference type="ARBA" id="ARBA00022729"/>
    </source>
</evidence>
<dbReference type="InterPro" id="IPR050490">
    <property type="entry name" value="Bact_solute-bd_prot1"/>
</dbReference>
<evidence type="ECO:0000256" key="4">
    <source>
        <dbReference type="SAM" id="SignalP"/>
    </source>
</evidence>
<organism evidence="5 6">
    <name type="scientific">Bacillus taeanensis</name>
    <dbReference type="NCBI Taxonomy" id="273032"/>
    <lineage>
        <taxon>Bacteria</taxon>
        <taxon>Bacillati</taxon>
        <taxon>Bacillota</taxon>
        <taxon>Bacilli</taxon>
        <taxon>Bacillales</taxon>
        <taxon>Bacillaceae</taxon>
        <taxon>Bacillus</taxon>
    </lineage>
</organism>
<dbReference type="CDD" id="cd13585">
    <property type="entry name" value="PBP2_TMBP_like"/>
    <property type="match status" value="1"/>
</dbReference>
<protein>
    <submittedName>
        <fullName evidence="5">Sugar ABC transporter substrate-binding protein</fullName>
    </submittedName>
</protein>
<evidence type="ECO:0000313" key="6">
    <source>
        <dbReference type="Proteomes" id="UP000253314"/>
    </source>
</evidence>
<dbReference type="Proteomes" id="UP000253314">
    <property type="component" value="Unassembled WGS sequence"/>
</dbReference>
<feature type="signal peptide" evidence="4">
    <location>
        <begin position="1"/>
        <end position="20"/>
    </location>
</feature>
<sequence>MDLLKRKVVVSLLTCLIVIAAFLTGCAGNQTSGDTQSDGDSSTSNGEKSLTVLVEGGSPAFKVSQQTADEFKELTGYEVKIEAVPYIGVYDKLKAEVASRAGAYDVATIDILWFPSLAGGLLPLDNLITKEVKDDLFPGLISGGSYNDKVLGMPVWTNAKTLLYRKDLFEDEANKKAFKEEYGYELQPPKTWEEYQDAAKFFTRDTDENGQIDLYGTTVFGANNGDAVASWLDHAAQAGAEPLVIGENGEVLVNKKPYVEALELLTDMLNEDKSVPPGALEMASAETAELFWSGNAAMMLAWGHFYVPSNDSSQSDVAGKVGSAPMIAGSEGIGAVPGPWYQVVPKSSKKQEIAKQYLEFLYGKNELYMEALGVAARKSVFEKYSQKEGYEHLEPLMTTLSGKQTQNRPPIREWQQIESEALIPAVQYALSGEQTPQEALDWAASIIEGIVQP</sequence>
<proteinExistence type="inferred from homology"/>